<dbReference type="Gene3D" id="3.30.710.10">
    <property type="entry name" value="Potassium Channel Kv1.1, Chain A"/>
    <property type="match status" value="1"/>
</dbReference>
<gene>
    <name evidence="4" type="ORF">DNTS_021619</name>
</gene>
<dbReference type="InterPro" id="IPR006652">
    <property type="entry name" value="Kelch_1"/>
</dbReference>
<sequence length="531" mass="60727">MKDVFELCFRFGAVLTFLCRMCFKPAETSLDAPKTEVLHFKDRELICDLLLELNSLRKDQILTDVTLCSEGKEIPCHRNVLVSSSPYFYAMFCSSFLETQKPRVHLQGIPHDVLASIVEYVYTGSISITMDLVLPLMQAASMLQYGRIFEACSHFLQSQLSPENCLSMIRLSEILHCSSLQEKARELAMKSFSDVAVSQDFCELSLPELVSYLGDDKLCVEEEQVFETLLAWIHHDPFSRQGTIHDLFRRVRLRHVHPSYLFQFIANDPLIQSSSLCTEIIESVRRLLFSVGTHCPGDLEPLWAAPRRTNYKEGLVVIGGRKNGQQTSREALLYNEQTLSWQLLAKIPLRLYRPSYVCMHSILYVMGGLNTGKCSPSNTVYTLSLKTNQWRLGESMITPRYAHQSSTYLHYIFVLGGLTANGQLSNQMERYDTMFNQWEAMAPMPTAVLNPAIAAHDQRIYMFGGEDAMQNPVRMIQVYHIGRNMWFRMETRTVKNVCAPAAVIKDKIYIAIREEWWPTTLKPTGLINVKI</sequence>
<keyword evidence="1" id="KW-0880">Kelch repeat</keyword>
<dbReference type="AlphaFoldDB" id="A0A553QXN9"/>
<dbReference type="Gene3D" id="1.25.40.420">
    <property type="match status" value="1"/>
</dbReference>
<dbReference type="InterPro" id="IPR011705">
    <property type="entry name" value="BACK"/>
</dbReference>
<dbReference type="PANTHER" id="PTHR24412">
    <property type="entry name" value="KELCH PROTEIN"/>
    <property type="match status" value="1"/>
</dbReference>
<keyword evidence="2" id="KW-0677">Repeat</keyword>
<dbReference type="InterPro" id="IPR030568">
    <property type="entry name" value="KLHL38_BACK"/>
</dbReference>
<dbReference type="InterPro" id="IPR015915">
    <property type="entry name" value="Kelch-typ_b-propeller"/>
</dbReference>
<comment type="caution">
    <text evidence="4">The sequence shown here is derived from an EMBL/GenBank/DDBJ whole genome shotgun (WGS) entry which is preliminary data.</text>
</comment>
<dbReference type="SMART" id="SM00225">
    <property type="entry name" value="BTB"/>
    <property type="match status" value="1"/>
</dbReference>
<dbReference type="Gene3D" id="2.120.10.80">
    <property type="entry name" value="Kelch-type beta propeller"/>
    <property type="match status" value="1"/>
</dbReference>
<dbReference type="Proteomes" id="UP000316079">
    <property type="component" value="Unassembled WGS sequence"/>
</dbReference>
<dbReference type="Pfam" id="PF07707">
    <property type="entry name" value="BACK"/>
    <property type="match status" value="1"/>
</dbReference>
<dbReference type="FunFam" id="1.25.40.420:FF:000001">
    <property type="entry name" value="Kelch-like family member 12"/>
    <property type="match status" value="1"/>
</dbReference>
<dbReference type="InterPro" id="IPR017096">
    <property type="entry name" value="BTB-kelch_protein"/>
</dbReference>
<dbReference type="STRING" id="623744.A0A553QXN9"/>
<feature type="domain" description="BTB" evidence="3">
    <location>
        <begin position="63"/>
        <end position="130"/>
    </location>
</feature>
<reference evidence="4 5" key="1">
    <citation type="journal article" date="2019" name="Sci. Data">
        <title>Hybrid genome assembly and annotation of Danionella translucida.</title>
        <authorList>
            <person name="Kadobianskyi M."/>
            <person name="Schulze L."/>
            <person name="Schuelke M."/>
            <person name="Judkewitz B."/>
        </authorList>
    </citation>
    <scope>NUCLEOTIDE SEQUENCE [LARGE SCALE GENOMIC DNA]</scope>
    <source>
        <strain evidence="4 5">Bolton</strain>
    </source>
</reference>
<dbReference type="PROSITE" id="PS50097">
    <property type="entry name" value="BTB"/>
    <property type="match status" value="1"/>
</dbReference>
<evidence type="ECO:0000259" key="3">
    <source>
        <dbReference type="PROSITE" id="PS50097"/>
    </source>
</evidence>
<dbReference type="PANTHER" id="PTHR24412:SF462">
    <property type="entry name" value="KELCH-LIKE PROTEIN 38"/>
    <property type="match status" value="1"/>
</dbReference>
<keyword evidence="5" id="KW-1185">Reference proteome</keyword>
<protein>
    <recommendedName>
        <fullName evidence="3">BTB domain-containing protein</fullName>
    </recommendedName>
</protein>
<proteinExistence type="predicted"/>
<dbReference type="SMART" id="SM00612">
    <property type="entry name" value="Kelch"/>
    <property type="match status" value="4"/>
</dbReference>
<dbReference type="OrthoDB" id="45365at2759"/>
<name>A0A553QXN9_9TELE</name>
<dbReference type="Pfam" id="PF24681">
    <property type="entry name" value="Kelch_KLHDC2_KLHL20_DRC7"/>
    <property type="match status" value="1"/>
</dbReference>
<dbReference type="Pfam" id="PF00651">
    <property type="entry name" value="BTB"/>
    <property type="match status" value="1"/>
</dbReference>
<evidence type="ECO:0000256" key="2">
    <source>
        <dbReference type="ARBA" id="ARBA00022737"/>
    </source>
</evidence>
<evidence type="ECO:0000256" key="1">
    <source>
        <dbReference type="ARBA" id="ARBA00022441"/>
    </source>
</evidence>
<accession>A0A553QXN9</accession>
<evidence type="ECO:0000313" key="5">
    <source>
        <dbReference type="Proteomes" id="UP000316079"/>
    </source>
</evidence>
<dbReference type="PIRSF" id="PIRSF037037">
    <property type="entry name" value="Kelch-like_protein_gigaxonin"/>
    <property type="match status" value="1"/>
</dbReference>
<dbReference type="SUPFAM" id="SSF117281">
    <property type="entry name" value="Kelch motif"/>
    <property type="match status" value="1"/>
</dbReference>
<evidence type="ECO:0000313" key="4">
    <source>
        <dbReference type="EMBL" id="TRY94731.1"/>
    </source>
</evidence>
<dbReference type="SMART" id="SM00875">
    <property type="entry name" value="BACK"/>
    <property type="match status" value="1"/>
</dbReference>
<dbReference type="InterPro" id="IPR000210">
    <property type="entry name" value="BTB/POZ_dom"/>
</dbReference>
<dbReference type="SUPFAM" id="SSF54695">
    <property type="entry name" value="POZ domain"/>
    <property type="match status" value="1"/>
</dbReference>
<dbReference type="InterPro" id="IPR011333">
    <property type="entry name" value="SKP1/BTB/POZ_sf"/>
</dbReference>
<organism evidence="4 5">
    <name type="scientific">Danionella cerebrum</name>
    <dbReference type="NCBI Taxonomy" id="2873325"/>
    <lineage>
        <taxon>Eukaryota</taxon>
        <taxon>Metazoa</taxon>
        <taxon>Chordata</taxon>
        <taxon>Craniata</taxon>
        <taxon>Vertebrata</taxon>
        <taxon>Euteleostomi</taxon>
        <taxon>Actinopterygii</taxon>
        <taxon>Neopterygii</taxon>
        <taxon>Teleostei</taxon>
        <taxon>Ostariophysi</taxon>
        <taxon>Cypriniformes</taxon>
        <taxon>Danionidae</taxon>
        <taxon>Danioninae</taxon>
        <taxon>Danionella</taxon>
    </lineage>
</organism>
<dbReference type="CDD" id="cd18476">
    <property type="entry name" value="BACK_KLHL38"/>
    <property type="match status" value="1"/>
</dbReference>
<dbReference type="EMBL" id="SRMA01025430">
    <property type="protein sequence ID" value="TRY94731.1"/>
    <property type="molecule type" value="Genomic_DNA"/>
</dbReference>